<proteinExistence type="inferred from homology"/>
<dbReference type="OrthoDB" id="9907795at2759"/>
<keyword evidence="3 7" id="KW-0812">Transmembrane</keyword>
<protein>
    <submittedName>
        <fullName evidence="9 10">Transmembrane protein 265-like</fullName>
    </submittedName>
</protein>
<organism evidence="8 9">
    <name type="scientific">Betta splendens</name>
    <name type="common">Siamese fighting fish</name>
    <dbReference type="NCBI Taxonomy" id="158456"/>
    <lineage>
        <taxon>Eukaryota</taxon>
        <taxon>Metazoa</taxon>
        <taxon>Chordata</taxon>
        <taxon>Craniata</taxon>
        <taxon>Vertebrata</taxon>
        <taxon>Euteleostomi</taxon>
        <taxon>Actinopterygii</taxon>
        <taxon>Neopterygii</taxon>
        <taxon>Teleostei</taxon>
        <taxon>Neoteleostei</taxon>
        <taxon>Acanthomorphata</taxon>
        <taxon>Anabantaria</taxon>
        <taxon>Anabantiformes</taxon>
        <taxon>Anabantoidei</taxon>
        <taxon>Osphronemidae</taxon>
        <taxon>Betta</taxon>
    </lineage>
</organism>
<evidence type="ECO:0000313" key="8">
    <source>
        <dbReference type="Proteomes" id="UP000515150"/>
    </source>
</evidence>
<dbReference type="GeneID" id="114860624"/>
<accession>A0A6P7NA36</accession>
<dbReference type="GO" id="GO:0016020">
    <property type="term" value="C:membrane"/>
    <property type="evidence" value="ECO:0007669"/>
    <property type="project" value="UniProtKB-SubCell"/>
</dbReference>
<keyword evidence="4 7" id="KW-1133">Transmembrane helix</keyword>
<gene>
    <name evidence="9 10" type="primary">LOC114860624</name>
</gene>
<evidence type="ECO:0000313" key="9">
    <source>
        <dbReference type="RefSeq" id="XP_029015168.1"/>
    </source>
</evidence>
<feature type="compositionally biased region" description="Polar residues" evidence="6">
    <location>
        <begin position="16"/>
        <end position="28"/>
    </location>
</feature>
<dbReference type="RefSeq" id="XP_029015168.1">
    <property type="nucleotide sequence ID" value="XM_029159335.3"/>
</dbReference>
<evidence type="ECO:0000313" key="10">
    <source>
        <dbReference type="RefSeq" id="XP_029015169.1"/>
    </source>
</evidence>
<feature type="transmembrane region" description="Helical" evidence="7">
    <location>
        <begin position="92"/>
        <end position="116"/>
    </location>
</feature>
<evidence type="ECO:0000256" key="2">
    <source>
        <dbReference type="ARBA" id="ARBA00006843"/>
    </source>
</evidence>
<feature type="region of interest" description="Disordered" evidence="6">
    <location>
        <begin position="1"/>
        <end position="28"/>
    </location>
</feature>
<reference evidence="9 10" key="1">
    <citation type="submission" date="2025-04" db="UniProtKB">
        <authorList>
            <consortium name="RefSeq"/>
        </authorList>
    </citation>
    <scope>IDENTIFICATION</scope>
</reference>
<keyword evidence="5 7" id="KW-0472">Membrane</keyword>
<dbReference type="InterPro" id="IPR007593">
    <property type="entry name" value="CD225/Dispanin_fam"/>
</dbReference>
<dbReference type="RefSeq" id="XP_029015169.1">
    <property type="nucleotide sequence ID" value="XM_029159336.3"/>
</dbReference>
<evidence type="ECO:0000256" key="7">
    <source>
        <dbReference type="SAM" id="Phobius"/>
    </source>
</evidence>
<dbReference type="Pfam" id="PF04505">
    <property type="entry name" value="CD225"/>
    <property type="match status" value="1"/>
</dbReference>
<dbReference type="AlphaFoldDB" id="A0A6P7NA36"/>
<evidence type="ECO:0000256" key="5">
    <source>
        <dbReference type="ARBA" id="ARBA00023136"/>
    </source>
</evidence>
<comment type="similarity">
    <text evidence="2">Belongs to the CD225/Dispanin family.</text>
</comment>
<evidence type="ECO:0000256" key="1">
    <source>
        <dbReference type="ARBA" id="ARBA00004370"/>
    </source>
</evidence>
<keyword evidence="8" id="KW-1185">Reference proteome</keyword>
<dbReference type="KEGG" id="bspl:114860624"/>
<comment type="subcellular location">
    <subcellularLocation>
        <location evidence="1">Membrane</location>
    </subcellularLocation>
</comment>
<dbReference type="Proteomes" id="UP000515150">
    <property type="component" value="Chromosome 8"/>
</dbReference>
<name>A0A6P7NA36_BETSP</name>
<evidence type="ECO:0000256" key="6">
    <source>
        <dbReference type="SAM" id="MobiDB-lite"/>
    </source>
</evidence>
<sequence length="120" mass="12965">MANSDHVSVSMDERTPLSTTPGSADVQNGTCSRRDAVAARHYKHHRGLAICSIICGNSCLGIKALINSVKAEHTNDPKEAAKYSQLAKKYSIISIVLWIVIVLVIFALLALGSYVLTLIE</sequence>
<evidence type="ECO:0000256" key="3">
    <source>
        <dbReference type="ARBA" id="ARBA00022692"/>
    </source>
</evidence>
<evidence type="ECO:0000256" key="4">
    <source>
        <dbReference type="ARBA" id="ARBA00022989"/>
    </source>
</evidence>